<accession>A0A6P3ZBP8</accession>
<dbReference type="PANTHER" id="PTHR15319">
    <property type="entry name" value="TATA BOX-BINDING PROTEIN ASSOCIATED FACTOR RNA POLYMERASE I SUBUNIT C"/>
    <property type="match status" value="1"/>
</dbReference>
<dbReference type="RefSeq" id="XP_015875229.3">
    <property type="nucleotide sequence ID" value="XM_016019743.4"/>
</dbReference>
<name>A0A6P3ZBP8_ZIZJJ</name>
<dbReference type="Proteomes" id="UP001652623">
    <property type="component" value="Chromosome 10"/>
</dbReference>
<evidence type="ECO:0000313" key="1">
    <source>
        <dbReference type="Proteomes" id="UP001652623"/>
    </source>
</evidence>
<dbReference type="InterPro" id="IPR038801">
    <property type="entry name" value="TAF1C"/>
</dbReference>
<protein>
    <submittedName>
        <fullName evidence="2">Uncharacterized protein LOC107412042</fullName>
    </submittedName>
</protein>
<reference evidence="2" key="1">
    <citation type="submission" date="2025-08" db="UniProtKB">
        <authorList>
            <consortium name="RefSeq"/>
        </authorList>
    </citation>
    <scope>IDENTIFICATION</scope>
    <source>
        <tissue evidence="2">Seedling</tissue>
    </source>
</reference>
<sequence length="917" mass="103835">MELSEEWKSLFPISAVFRPPFLLSGPSAKPILGPLFFNPVTNTINPIFSSPSLLPQFSPLPRLSLPRFLLTSSSHSSPLPSTSSSIASLFGNQYHRNGTSTFSHNRLEILHCHGTNSFILFFPAGENSDQVGFMLLTMKGSTLDVRVDNDGDFFTAKCGFSYRISRISVNPVADSDFQSRTGANLSFTVGYLLACTMYSVHWFVVKFRMNDLDEELPSLAVMGSKVFKTCPVVHACWSPHIPEESVVLLESGALFLFDFDSSSKAENFNAYSKGTRLKVSWDGYGNMEKVKWLGCEFSWHPRILIVARTDAVFLVDLRFDECIVSCLAKIEMLHMYTSIENERFLAFAKVEYDGFHFVLASTSLLLLCDVRKPLMPLLQWTHGLVEPCYINVFRLSDLRSRPKDDLYNWASESGFCIILGSFWNCEFSLFCYGPSFPASSGSVAAEVAEFCKSFYAWELPSDLLLSGRECRCGTCLVKEEFSKDALPEWVDWQQKKDIVLGFAIINNDLSALLSEPDEFGGFTLIRLLSSGKLESQRFSASWDPLKRLEDFHGDLSKFENSLFYSICNEKYKFRRIFQYIELDYLYGYLNGNLDEVLISKMKSHHLGPELKDSFSPEFHQILCEKLNSCGFGRLRSSPAITLVFNDISLPSSIHDIALRRLWADLPMEFLQLAFSNYSEFLEVLVNRNRVSLEFLAVPDLAQLPPFFLRKPSCRSNKWSEKVKHSEALVGPVLPLPMLLMLHDLRNGCPNSEEDSSKFAVEAELRLQCNEVMQVAREIAAQGAASELDDDGAVSLADDKEDTWVGSQQAKRFLLHHPTAFNSTSMDRTEGKSVYKDDAFNTLISKLHKRTSSDNEESVGLEMFDDLCPILLRFDGASDPRFESKELKAYKLLKKQFSKWQGNFDLYKDFCSKSKLQA</sequence>
<organism evidence="1 2">
    <name type="scientific">Ziziphus jujuba</name>
    <name type="common">Chinese jujube</name>
    <name type="synonym">Ziziphus sativa</name>
    <dbReference type="NCBI Taxonomy" id="326968"/>
    <lineage>
        <taxon>Eukaryota</taxon>
        <taxon>Viridiplantae</taxon>
        <taxon>Streptophyta</taxon>
        <taxon>Embryophyta</taxon>
        <taxon>Tracheophyta</taxon>
        <taxon>Spermatophyta</taxon>
        <taxon>Magnoliopsida</taxon>
        <taxon>eudicotyledons</taxon>
        <taxon>Gunneridae</taxon>
        <taxon>Pentapetalae</taxon>
        <taxon>rosids</taxon>
        <taxon>fabids</taxon>
        <taxon>Rosales</taxon>
        <taxon>Rhamnaceae</taxon>
        <taxon>Paliureae</taxon>
        <taxon>Ziziphus</taxon>
    </lineage>
</organism>
<gene>
    <name evidence="2" type="primary">LOC107412042</name>
</gene>
<dbReference type="PANTHER" id="PTHR15319:SF1">
    <property type="entry name" value="TATA BOX-BINDING PROTEIN-ASSOCIATED FACTOR RNA POLYMERASE I SUBUNIT C"/>
    <property type="match status" value="1"/>
</dbReference>
<keyword evidence="1" id="KW-1185">Reference proteome</keyword>
<evidence type="ECO:0000313" key="2">
    <source>
        <dbReference type="RefSeq" id="XP_015875229.3"/>
    </source>
</evidence>
<proteinExistence type="predicted"/>
<dbReference type="GeneID" id="107412042"/>